<dbReference type="InterPro" id="IPR006054">
    <property type="entry name" value="DnaQ"/>
</dbReference>
<dbReference type="CDD" id="cd00130">
    <property type="entry name" value="PAS"/>
    <property type="match status" value="1"/>
</dbReference>
<dbReference type="eggNOG" id="COG2176">
    <property type="taxonomic scope" value="Bacteria"/>
</dbReference>
<keyword evidence="7" id="KW-1133">Transmembrane helix</keyword>
<dbReference type="SMART" id="SM00091">
    <property type="entry name" value="PAS"/>
    <property type="match status" value="1"/>
</dbReference>
<dbReference type="KEGG" id="aeh:Mlg_0668"/>
<keyword evidence="3" id="KW-0378">Hydrolase</keyword>
<feature type="domain" description="PAS" evidence="8">
    <location>
        <begin position="144"/>
        <end position="180"/>
    </location>
</feature>
<feature type="transmembrane region" description="Helical" evidence="7">
    <location>
        <begin position="17"/>
        <end position="40"/>
    </location>
</feature>
<dbReference type="EC" id="2.7.7.7" evidence="1"/>
<dbReference type="SMART" id="SM00479">
    <property type="entry name" value="EXOIII"/>
    <property type="match status" value="1"/>
</dbReference>
<protein>
    <recommendedName>
        <fullName evidence="1">DNA-directed DNA polymerase</fullName>
        <ecNumber evidence="1">2.7.7.7</ecNumber>
    </recommendedName>
</protein>
<comment type="catalytic activity">
    <reaction evidence="6">
        <text>DNA(n) + a 2'-deoxyribonucleoside 5'-triphosphate = DNA(n+1) + diphosphate</text>
        <dbReference type="Rhea" id="RHEA:22508"/>
        <dbReference type="Rhea" id="RHEA-COMP:17339"/>
        <dbReference type="Rhea" id="RHEA-COMP:17340"/>
        <dbReference type="ChEBI" id="CHEBI:33019"/>
        <dbReference type="ChEBI" id="CHEBI:61560"/>
        <dbReference type="ChEBI" id="CHEBI:173112"/>
        <dbReference type="EC" id="2.7.7.7"/>
    </reaction>
</comment>
<dbReference type="InterPro" id="IPR013520">
    <property type="entry name" value="Ribonucl_H"/>
</dbReference>
<dbReference type="InterPro" id="IPR000014">
    <property type="entry name" value="PAS"/>
</dbReference>
<dbReference type="AlphaFoldDB" id="Q0AAW5"/>
<keyword evidence="7" id="KW-0472">Membrane</keyword>
<organism evidence="9 10">
    <name type="scientific">Alkalilimnicola ehrlichii (strain ATCC BAA-1101 / DSM 17681 / MLHE-1)</name>
    <dbReference type="NCBI Taxonomy" id="187272"/>
    <lineage>
        <taxon>Bacteria</taxon>
        <taxon>Pseudomonadati</taxon>
        <taxon>Pseudomonadota</taxon>
        <taxon>Gammaproteobacteria</taxon>
        <taxon>Chromatiales</taxon>
        <taxon>Ectothiorhodospiraceae</taxon>
        <taxon>Alkalilimnicola</taxon>
    </lineage>
</organism>
<dbReference type="Proteomes" id="UP000001962">
    <property type="component" value="Chromosome"/>
</dbReference>
<comment type="function">
    <text evidence="4">DNA polymerase III is a complex, multichain enzyme responsible for most of the replicative synthesis in bacteria. The epsilon subunit contain the editing function and is a proofreading 3'-5' exonuclease.</text>
</comment>
<evidence type="ECO:0000256" key="4">
    <source>
        <dbReference type="ARBA" id="ARBA00025483"/>
    </source>
</evidence>
<dbReference type="EMBL" id="CP000453">
    <property type="protein sequence ID" value="ABI56022.1"/>
    <property type="molecule type" value="Genomic_DNA"/>
</dbReference>
<evidence type="ECO:0000259" key="8">
    <source>
        <dbReference type="PROSITE" id="PS50112"/>
    </source>
</evidence>
<evidence type="ECO:0000256" key="3">
    <source>
        <dbReference type="ARBA" id="ARBA00022839"/>
    </source>
</evidence>
<accession>Q0AAW5</accession>
<dbReference type="InterPro" id="IPR012337">
    <property type="entry name" value="RNaseH-like_sf"/>
</dbReference>
<evidence type="ECO:0000313" key="10">
    <source>
        <dbReference type="Proteomes" id="UP000001962"/>
    </source>
</evidence>
<evidence type="ECO:0000256" key="2">
    <source>
        <dbReference type="ARBA" id="ARBA00022722"/>
    </source>
</evidence>
<dbReference type="FunFam" id="3.30.420.10:FF:000045">
    <property type="entry name" value="3'-5' exonuclease DinG"/>
    <property type="match status" value="1"/>
</dbReference>
<keyword evidence="9" id="KW-0548">Nucleotidyltransferase</keyword>
<feature type="transmembrane region" description="Helical" evidence="7">
    <location>
        <begin position="52"/>
        <end position="74"/>
    </location>
</feature>
<proteinExistence type="predicted"/>
<gene>
    <name evidence="9" type="ordered locus">Mlg_0668</name>
</gene>
<keyword evidence="7" id="KW-0812">Transmembrane</keyword>
<dbReference type="eggNOG" id="COG5000">
    <property type="taxonomic scope" value="Bacteria"/>
</dbReference>
<dbReference type="HOGENOM" id="CLU_017573_0_0_6"/>
<dbReference type="GO" id="GO:0045004">
    <property type="term" value="P:DNA replication proofreading"/>
    <property type="evidence" value="ECO:0007669"/>
    <property type="project" value="TreeGrafter"/>
</dbReference>
<dbReference type="InterPro" id="IPR035965">
    <property type="entry name" value="PAS-like_dom_sf"/>
</dbReference>
<evidence type="ECO:0000256" key="5">
    <source>
        <dbReference type="ARBA" id="ARBA00026073"/>
    </source>
</evidence>
<dbReference type="Gene3D" id="3.30.450.20">
    <property type="entry name" value="PAS domain"/>
    <property type="match status" value="1"/>
</dbReference>
<keyword evidence="3" id="KW-0269">Exonuclease</keyword>
<keyword evidence="9" id="KW-0808">Transferase</keyword>
<dbReference type="NCBIfam" id="TIGR00573">
    <property type="entry name" value="dnaq"/>
    <property type="match status" value="1"/>
</dbReference>
<evidence type="ECO:0000256" key="1">
    <source>
        <dbReference type="ARBA" id="ARBA00012417"/>
    </source>
</evidence>
<keyword evidence="10" id="KW-1185">Reference proteome</keyword>
<dbReference type="GO" id="GO:0003677">
    <property type="term" value="F:DNA binding"/>
    <property type="evidence" value="ECO:0007669"/>
    <property type="project" value="InterPro"/>
</dbReference>
<sequence length="719" mass="79306">MSAPHRPPRALEPRTRFWLLLLVPVGVLVLTLLALGRYLVPQLPDELQQGRAILALGGFGLGFGGLLALLWLVLDQRLATAAAAVSRGAAIMRHGNPSHRIELPGPHLLGELPERVETLGRALYECRQEVAKAITGDPRGLEAQKARLEIVLRGLRQGVVVCDEQGRIMLYNPAARAILGDHPALGLCRSLYGILARAPLEHSLELLRHQRDEGEGKAEPDEAVTEASTEFVCATQDQGSLLHCQLALLPASSLLQSAFVLTFDDITRELRGMAEREQRLRQTMEALRAPLASLRAATDSLDRRADMTPEQRQAFEALVARETSALGTRFEQLAAEAQRFVSTPWVMADLYTADLLGSVLRRSQRALPRVDEVGLPLWVHAEGHAIGLVLEDLLARLAGEHGVDRVTVEALMGDQRVYLDLTWRGRPVASETLDRWLDAPLPDLGGELSARTLLERHHTVAWSQHSERDPGCAFLRIPLPASERQWQSPSHAPAVQHEFYDFSVAQQPPQLGEWAERALDQLSCVVFDTETTGLSPARGDEIIAIGAVRLVNGRVLQDEYFEQLVKPCRAIPDSATRFHGISNEDVARAPEIGPVLRAFSRFIGEESVLVAHNAAFDMGFLRRAQARAGLAFPQPVLDTLLLSVYLHDHSPDHTLEGVAERLGVEVQKRHSALADARVTADVFARMIPLLRERGVVTLGQAIQASEQVVTVRREQARFR</sequence>
<dbReference type="PANTHER" id="PTHR30231:SF41">
    <property type="entry name" value="DNA POLYMERASE III SUBUNIT EPSILON"/>
    <property type="match status" value="1"/>
</dbReference>
<dbReference type="GO" id="GO:0008408">
    <property type="term" value="F:3'-5' exonuclease activity"/>
    <property type="evidence" value="ECO:0007669"/>
    <property type="project" value="TreeGrafter"/>
</dbReference>
<dbReference type="InterPro" id="IPR036397">
    <property type="entry name" value="RNaseH_sf"/>
</dbReference>
<reference evidence="10" key="1">
    <citation type="submission" date="2006-08" db="EMBL/GenBank/DDBJ databases">
        <title>Complete sequence of Alkalilimnicola ehrilichei MLHE-1.</title>
        <authorList>
            <person name="Copeland A."/>
            <person name="Lucas S."/>
            <person name="Lapidus A."/>
            <person name="Barry K."/>
            <person name="Detter J.C."/>
            <person name="Glavina del Rio T."/>
            <person name="Hammon N."/>
            <person name="Israni S."/>
            <person name="Dalin E."/>
            <person name="Tice H."/>
            <person name="Pitluck S."/>
            <person name="Sims D."/>
            <person name="Brettin T."/>
            <person name="Bruce D."/>
            <person name="Han C."/>
            <person name="Tapia R."/>
            <person name="Gilna P."/>
            <person name="Schmutz J."/>
            <person name="Larimer F."/>
            <person name="Land M."/>
            <person name="Hauser L."/>
            <person name="Kyrpides N."/>
            <person name="Mikhailova N."/>
            <person name="Oremland R.S."/>
            <person name="Hoeft S.E."/>
            <person name="Switzer-Blum J."/>
            <person name="Kulp T."/>
            <person name="King G."/>
            <person name="Tabita R."/>
            <person name="Witte B."/>
            <person name="Santini J.M."/>
            <person name="Basu P."/>
            <person name="Hollibaugh J.T."/>
            <person name="Xie G."/>
            <person name="Stolz J.F."/>
            <person name="Richardson P."/>
        </authorList>
    </citation>
    <scope>NUCLEOTIDE SEQUENCE [LARGE SCALE GENOMIC DNA]</scope>
    <source>
        <strain evidence="10">ATCC BAA-1101 / DSM 17681 / MLHE-1</strain>
    </source>
</reference>
<dbReference type="Gene3D" id="3.30.420.10">
    <property type="entry name" value="Ribonuclease H-like superfamily/Ribonuclease H"/>
    <property type="match status" value="1"/>
</dbReference>
<comment type="subunit">
    <text evidence="5">DNA polymerase III contains a core (composed of alpha, epsilon and theta chains) that associates with a tau subunit. This core dimerizes to form the POLIII' complex. PolIII' associates with the gamma complex (composed of gamma, delta, delta', psi and chi chains) and with the beta chain to form the complete DNA polymerase III complex.</text>
</comment>
<dbReference type="PANTHER" id="PTHR30231">
    <property type="entry name" value="DNA POLYMERASE III SUBUNIT EPSILON"/>
    <property type="match status" value="1"/>
</dbReference>
<keyword evidence="2" id="KW-0540">Nuclease</keyword>
<evidence type="ECO:0000256" key="6">
    <source>
        <dbReference type="ARBA" id="ARBA00049244"/>
    </source>
</evidence>
<dbReference type="SUPFAM" id="SSF55785">
    <property type="entry name" value="PYP-like sensor domain (PAS domain)"/>
    <property type="match status" value="1"/>
</dbReference>
<dbReference type="GO" id="GO:0003887">
    <property type="term" value="F:DNA-directed DNA polymerase activity"/>
    <property type="evidence" value="ECO:0007669"/>
    <property type="project" value="UniProtKB-EC"/>
</dbReference>
<evidence type="ECO:0000313" key="9">
    <source>
        <dbReference type="EMBL" id="ABI56022.1"/>
    </source>
</evidence>
<dbReference type="Pfam" id="PF00929">
    <property type="entry name" value="RNase_T"/>
    <property type="match status" value="1"/>
</dbReference>
<dbReference type="CDD" id="cd06127">
    <property type="entry name" value="DEDDh"/>
    <property type="match status" value="1"/>
</dbReference>
<evidence type="ECO:0000256" key="7">
    <source>
        <dbReference type="SAM" id="Phobius"/>
    </source>
</evidence>
<dbReference type="PROSITE" id="PS50112">
    <property type="entry name" value="PAS"/>
    <property type="match status" value="1"/>
</dbReference>
<name>Q0AAW5_ALKEH</name>
<dbReference type="SUPFAM" id="SSF53098">
    <property type="entry name" value="Ribonuclease H-like"/>
    <property type="match status" value="1"/>
</dbReference>
<dbReference type="GO" id="GO:0005829">
    <property type="term" value="C:cytosol"/>
    <property type="evidence" value="ECO:0007669"/>
    <property type="project" value="TreeGrafter"/>
</dbReference>